<dbReference type="SUPFAM" id="SSF53335">
    <property type="entry name" value="S-adenosyl-L-methionine-dependent methyltransferases"/>
    <property type="match status" value="1"/>
</dbReference>
<accession>A0AAE2VY57</accession>
<dbReference type="GO" id="GO:0005829">
    <property type="term" value="C:cytosol"/>
    <property type="evidence" value="ECO:0007669"/>
    <property type="project" value="TreeGrafter"/>
</dbReference>
<keyword evidence="5 6" id="KW-0949">S-adenosyl-L-methionine</keyword>
<comment type="similarity">
    <text evidence="6">Belongs to the methyltransferase superfamily. RNA methyltransferase RsmG family.</text>
</comment>
<comment type="function">
    <text evidence="6">Specifically methylates the N7 position of guanine in position 527 of 16S rRNA.</text>
</comment>
<comment type="subcellular location">
    <subcellularLocation>
        <location evidence="6">Cytoplasm</location>
    </subcellularLocation>
</comment>
<dbReference type="GO" id="GO:0070043">
    <property type="term" value="F:rRNA (guanine-N7-)-methyltransferase activity"/>
    <property type="evidence" value="ECO:0007669"/>
    <property type="project" value="UniProtKB-UniRule"/>
</dbReference>
<evidence type="ECO:0000256" key="1">
    <source>
        <dbReference type="ARBA" id="ARBA00022490"/>
    </source>
</evidence>
<feature type="binding site" evidence="6">
    <location>
        <begin position="121"/>
        <end position="122"/>
    </location>
    <ligand>
        <name>S-adenosyl-L-methionine</name>
        <dbReference type="ChEBI" id="CHEBI:59789"/>
    </ligand>
</feature>
<protein>
    <recommendedName>
        <fullName evidence="6">Ribosomal RNA small subunit methyltransferase G</fullName>
        <ecNumber evidence="6">2.1.1.170</ecNumber>
    </recommendedName>
    <alternativeName>
        <fullName evidence="6">16S rRNA 7-methylguanosine methyltransferase</fullName>
        <shortName evidence="6">16S rRNA m7G methyltransferase</shortName>
    </alternativeName>
</protein>
<evidence type="ECO:0000256" key="3">
    <source>
        <dbReference type="ARBA" id="ARBA00022603"/>
    </source>
</evidence>
<dbReference type="AlphaFoldDB" id="A0AAE2VY57"/>
<dbReference type="RefSeq" id="WP_203242068.1">
    <property type="nucleotide sequence ID" value="NZ_JAFBRH010000002.1"/>
</dbReference>
<keyword evidence="2 6" id="KW-0698">rRNA processing</keyword>
<sequence length="202" mass="22220">MMTSSLDNVSRETIAKLEDFAALVQKWTVKINLVSKSSSEDLWNRHVLDSAQLFELAPRKGRWVDLGSGGGFPGIVVAILAQGAGTEHEITLVESDQRKAVFLRTAIRELALDAKVLSERIENLPPLKADILSARALTDLAGLCGFADLHLDAKGLALFPKGVQWEKELKSAQEQWQCSYDVIKSKSNPEAAILKIKDIVRV</sequence>
<dbReference type="Gene3D" id="3.40.50.150">
    <property type="entry name" value="Vaccinia Virus protein VP39"/>
    <property type="match status" value="1"/>
</dbReference>
<comment type="caution">
    <text evidence="7">The sequence shown here is derived from an EMBL/GenBank/DDBJ whole genome shotgun (WGS) entry which is preliminary data.</text>
</comment>
<comment type="catalytic activity">
    <reaction evidence="6">
        <text>guanosine(527) in 16S rRNA + S-adenosyl-L-methionine = N(7)-methylguanosine(527) in 16S rRNA + S-adenosyl-L-homocysteine</text>
        <dbReference type="Rhea" id="RHEA:42732"/>
        <dbReference type="Rhea" id="RHEA-COMP:10209"/>
        <dbReference type="Rhea" id="RHEA-COMP:10210"/>
        <dbReference type="ChEBI" id="CHEBI:57856"/>
        <dbReference type="ChEBI" id="CHEBI:59789"/>
        <dbReference type="ChEBI" id="CHEBI:74269"/>
        <dbReference type="ChEBI" id="CHEBI:74480"/>
        <dbReference type="EC" id="2.1.1.170"/>
    </reaction>
</comment>
<reference evidence="7 8" key="1">
    <citation type="submission" date="2021-01" db="EMBL/GenBank/DDBJ databases">
        <title>Diatom-associated Roseobacters Show Island Model of Population Structure.</title>
        <authorList>
            <person name="Qu L."/>
            <person name="Feng X."/>
            <person name="Chen Y."/>
            <person name="Li L."/>
            <person name="Wang X."/>
            <person name="Hu Z."/>
            <person name="Wang H."/>
            <person name="Luo H."/>
        </authorList>
    </citation>
    <scope>NUCLEOTIDE SEQUENCE [LARGE SCALE GENOMIC DNA]</scope>
    <source>
        <strain evidence="7 8">TR60-84</strain>
    </source>
</reference>
<name>A0AAE2VY57_9RHOB</name>
<dbReference type="InterPro" id="IPR003682">
    <property type="entry name" value="rRNA_ssu_MeTfrase_G"/>
</dbReference>
<evidence type="ECO:0000256" key="6">
    <source>
        <dbReference type="HAMAP-Rule" id="MF_00074"/>
    </source>
</evidence>
<comment type="caution">
    <text evidence="6">Lacks conserved residue(s) required for the propagation of feature annotation.</text>
</comment>
<organism evidence="7 8">
    <name type="scientific">Sulfitobacter geojensis</name>
    <dbReference type="NCBI Taxonomy" id="1342299"/>
    <lineage>
        <taxon>Bacteria</taxon>
        <taxon>Pseudomonadati</taxon>
        <taxon>Pseudomonadota</taxon>
        <taxon>Alphaproteobacteria</taxon>
        <taxon>Rhodobacterales</taxon>
        <taxon>Roseobacteraceae</taxon>
        <taxon>Sulfitobacter</taxon>
    </lineage>
</organism>
<keyword evidence="8" id="KW-1185">Reference proteome</keyword>
<feature type="binding site" evidence="6">
    <location>
        <position position="72"/>
    </location>
    <ligand>
        <name>S-adenosyl-L-methionine</name>
        <dbReference type="ChEBI" id="CHEBI:59789"/>
    </ligand>
</feature>
<feature type="binding site" evidence="6">
    <location>
        <position position="135"/>
    </location>
    <ligand>
        <name>S-adenosyl-L-methionine</name>
        <dbReference type="ChEBI" id="CHEBI:59789"/>
    </ligand>
</feature>
<evidence type="ECO:0000256" key="5">
    <source>
        <dbReference type="ARBA" id="ARBA00022691"/>
    </source>
</evidence>
<dbReference type="Proteomes" id="UP000732193">
    <property type="component" value="Unassembled WGS sequence"/>
</dbReference>
<dbReference type="HAMAP" id="MF_00074">
    <property type="entry name" value="16SrRNA_methyltr_G"/>
    <property type="match status" value="1"/>
</dbReference>
<keyword evidence="3 6" id="KW-0489">Methyltransferase</keyword>
<dbReference type="PANTHER" id="PTHR31760">
    <property type="entry name" value="S-ADENOSYL-L-METHIONINE-DEPENDENT METHYLTRANSFERASES SUPERFAMILY PROTEIN"/>
    <property type="match status" value="1"/>
</dbReference>
<dbReference type="NCBIfam" id="TIGR00138">
    <property type="entry name" value="rsmG_gidB"/>
    <property type="match status" value="1"/>
</dbReference>
<proteinExistence type="inferred from homology"/>
<dbReference type="EC" id="2.1.1.170" evidence="6"/>
<dbReference type="Pfam" id="PF02527">
    <property type="entry name" value="GidB"/>
    <property type="match status" value="1"/>
</dbReference>
<keyword evidence="4 6" id="KW-0808">Transferase</keyword>
<evidence type="ECO:0000256" key="4">
    <source>
        <dbReference type="ARBA" id="ARBA00022679"/>
    </source>
</evidence>
<dbReference type="EMBL" id="JAFBRM010000002">
    <property type="protein sequence ID" value="MBM1713763.1"/>
    <property type="molecule type" value="Genomic_DNA"/>
</dbReference>
<dbReference type="PANTHER" id="PTHR31760:SF0">
    <property type="entry name" value="S-ADENOSYL-L-METHIONINE-DEPENDENT METHYLTRANSFERASES SUPERFAMILY PROTEIN"/>
    <property type="match status" value="1"/>
</dbReference>
<dbReference type="PIRSF" id="PIRSF003078">
    <property type="entry name" value="GidB"/>
    <property type="match status" value="1"/>
</dbReference>
<keyword evidence="1 6" id="KW-0963">Cytoplasm</keyword>
<evidence type="ECO:0000256" key="2">
    <source>
        <dbReference type="ARBA" id="ARBA00022552"/>
    </source>
</evidence>
<gene>
    <name evidence="6 7" type="primary">rsmG</name>
    <name evidence="7" type="ORF">JQV55_09340</name>
</gene>
<feature type="binding site" evidence="6">
    <location>
        <position position="67"/>
    </location>
    <ligand>
        <name>S-adenosyl-L-methionine</name>
        <dbReference type="ChEBI" id="CHEBI:59789"/>
    </ligand>
</feature>
<evidence type="ECO:0000313" key="8">
    <source>
        <dbReference type="Proteomes" id="UP000732193"/>
    </source>
</evidence>
<dbReference type="InterPro" id="IPR029063">
    <property type="entry name" value="SAM-dependent_MTases_sf"/>
</dbReference>
<evidence type="ECO:0000313" key="7">
    <source>
        <dbReference type="EMBL" id="MBM1713763.1"/>
    </source>
</evidence>